<proteinExistence type="predicted"/>
<dbReference type="AlphaFoldDB" id="A0AAD7AKQ0"/>
<evidence type="ECO:0000313" key="2">
    <source>
        <dbReference type="EMBL" id="KAJ7361430.1"/>
    </source>
</evidence>
<organism evidence="2 3">
    <name type="scientific">Mycena albidolilacea</name>
    <dbReference type="NCBI Taxonomy" id="1033008"/>
    <lineage>
        <taxon>Eukaryota</taxon>
        <taxon>Fungi</taxon>
        <taxon>Dikarya</taxon>
        <taxon>Basidiomycota</taxon>
        <taxon>Agaricomycotina</taxon>
        <taxon>Agaricomycetes</taxon>
        <taxon>Agaricomycetidae</taxon>
        <taxon>Agaricales</taxon>
        <taxon>Marasmiineae</taxon>
        <taxon>Mycenaceae</taxon>
        <taxon>Mycena</taxon>
    </lineage>
</organism>
<reference evidence="2" key="1">
    <citation type="submission" date="2023-03" db="EMBL/GenBank/DDBJ databases">
        <title>Massive genome expansion in bonnet fungi (Mycena s.s.) driven by repeated elements and novel gene families across ecological guilds.</title>
        <authorList>
            <consortium name="Lawrence Berkeley National Laboratory"/>
            <person name="Harder C.B."/>
            <person name="Miyauchi S."/>
            <person name="Viragh M."/>
            <person name="Kuo A."/>
            <person name="Thoen E."/>
            <person name="Andreopoulos B."/>
            <person name="Lu D."/>
            <person name="Skrede I."/>
            <person name="Drula E."/>
            <person name="Henrissat B."/>
            <person name="Morin E."/>
            <person name="Kohler A."/>
            <person name="Barry K."/>
            <person name="LaButti K."/>
            <person name="Morin E."/>
            <person name="Salamov A."/>
            <person name="Lipzen A."/>
            <person name="Mereny Z."/>
            <person name="Hegedus B."/>
            <person name="Baldrian P."/>
            <person name="Stursova M."/>
            <person name="Weitz H."/>
            <person name="Taylor A."/>
            <person name="Grigoriev I.V."/>
            <person name="Nagy L.G."/>
            <person name="Martin F."/>
            <person name="Kauserud H."/>
        </authorList>
    </citation>
    <scope>NUCLEOTIDE SEQUENCE</scope>
    <source>
        <strain evidence="2">CBHHK002</strain>
    </source>
</reference>
<name>A0AAD7AKQ0_9AGAR</name>
<dbReference type="EMBL" id="JARIHO010000005">
    <property type="protein sequence ID" value="KAJ7361430.1"/>
    <property type="molecule type" value="Genomic_DNA"/>
</dbReference>
<evidence type="ECO:0000256" key="1">
    <source>
        <dbReference type="SAM" id="MobiDB-lite"/>
    </source>
</evidence>
<comment type="caution">
    <text evidence="2">The sequence shown here is derived from an EMBL/GenBank/DDBJ whole genome shotgun (WGS) entry which is preliminary data.</text>
</comment>
<evidence type="ECO:0000313" key="3">
    <source>
        <dbReference type="Proteomes" id="UP001218218"/>
    </source>
</evidence>
<sequence length="293" mass="33121">MPVFGRRRWRQPFGSSSISVCGRRRSWPPFGPFFIGSPKSTFLLMGRFWKAALLAVVWLKLDLNNPVFEDISDASLWEAEMAAAVWVLLDLSVWTVAITAVLSGLLDISFWKVAIVCAVNDWLFLSSSGGSPKSTSPREKGDHKEPESYGYLESSYPSRQFETAYRSNPSYGSSYSALSDSTFRNRWYGEEWPYHESRALVPPYSSSREVTLSSVRIFVHLRHILTLLRLYCVRAIMKSLNRMATWNRLIRPAELNPPIGLTHLMDLHIPPHPIQPSAIAGTERSGLITNQGL</sequence>
<feature type="region of interest" description="Disordered" evidence="1">
    <location>
        <begin position="128"/>
        <end position="151"/>
    </location>
</feature>
<feature type="compositionally biased region" description="Basic and acidic residues" evidence="1">
    <location>
        <begin position="136"/>
        <end position="147"/>
    </location>
</feature>
<accession>A0AAD7AKQ0</accession>
<dbReference type="Proteomes" id="UP001218218">
    <property type="component" value="Unassembled WGS sequence"/>
</dbReference>
<keyword evidence="3" id="KW-1185">Reference proteome</keyword>
<gene>
    <name evidence="2" type="ORF">DFH08DRAFT_373978</name>
</gene>
<protein>
    <submittedName>
        <fullName evidence="2">Uncharacterized protein</fullName>
    </submittedName>
</protein>